<comment type="similarity">
    <text evidence="1">Belongs to the remorin family.</text>
</comment>
<sequence>MEVAGDREAMRPKIGFRKSEHLRAGSPDTVINVLRHFVSSSSSSSASASANRSSFASDFHDPDSDAHLHLAGRASGAEKFSGLDPDPDPDKLFTVHSPTHTRNDHKDKAVQKQDSQAEEVRGDLSTDSTPLSFSLAFKGCQGTISNAYVRGETRNSTHPISVEVKSSSPRLDAVKKSSHLSCPPSAVLSPGTPSCRHLSVGMQKGWNSERMPLPHKGGWVGPSLLPLNHAKALPSKWEDAERWIFSPASGDGSHRQPVHQHQSRRKPKAKSGPLGPPGSAYYSMYTPVIPMSDRRSVGDVMAGSPFSTGLLVTNGLSALYDELGKGSPARLEPWMPRSISLHGCSVELPGQSSLSGSGDVKVDNMTDTPTNMSCPVSRRDIATQMSPADSTNSSFNRMSSAYNEEQAQSPFLKIPEVEKVTIGSLKNIHRTNQSGRSSRRVDDCTKKAAVHHSSIRGCIETASLERNEARIIAWENLQKAKAEAAIQKLEMKLEKKKASSMNKIMKKLKSAEKKAREMRKSTQLDQAAMSSNGRSSSECKARRKSSLSGCFTCQAFDLP</sequence>
<feature type="region of interest" description="Disordered" evidence="2">
    <location>
        <begin position="40"/>
        <end position="126"/>
    </location>
</feature>
<evidence type="ECO:0000256" key="2">
    <source>
        <dbReference type="SAM" id="MobiDB-lite"/>
    </source>
</evidence>
<feature type="compositionally biased region" description="Low complexity" evidence="2">
    <location>
        <begin position="40"/>
        <end position="57"/>
    </location>
</feature>
<feature type="compositionally biased region" description="Basic and acidic residues" evidence="2">
    <location>
        <begin position="58"/>
        <end position="68"/>
    </location>
</feature>
<evidence type="ECO:0000313" key="4">
    <source>
        <dbReference type="EnsemblPlants" id="Kaladp0076s0168.1.v1.1"/>
    </source>
</evidence>
<dbReference type="AlphaFoldDB" id="A0A7N0UMK6"/>
<protein>
    <recommendedName>
        <fullName evidence="3">Remorin C-terminal domain-containing protein</fullName>
    </recommendedName>
</protein>
<feature type="region of interest" description="Disordered" evidence="2">
    <location>
        <begin position="246"/>
        <end position="278"/>
    </location>
</feature>
<name>A0A7N0UMK6_KALFE</name>
<feature type="region of interest" description="Disordered" evidence="2">
    <location>
        <begin position="1"/>
        <end position="27"/>
    </location>
</feature>
<reference evidence="4" key="1">
    <citation type="submission" date="2021-01" db="UniProtKB">
        <authorList>
            <consortium name="EnsemblPlants"/>
        </authorList>
    </citation>
    <scope>IDENTIFICATION</scope>
</reference>
<feature type="compositionally biased region" description="Basic and acidic residues" evidence="2">
    <location>
        <begin position="511"/>
        <end position="522"/>
    </location>
</feature>
<proteinExistence type="inferred from homology"/>
<feature type="region of interest" description="Disordered" evidence="2">
    <location>
        <begin position="511"/>
        <end position="546"/>
    </location>
</feature>
<evidence type="ECO:0000259" key="3">
    <source>
        <dbReference type="Pfam" id="PF03763"/>
    </source>
</evidence>
<feature type="domain" description="Remorin C-terminal" evidence="3">
    <location>
        <begin position="464"/>
        <end position="526"/>
    </location>
</feature>
<dbReference type="Gramene" id="Kaladp0076s0168.1.v1.1">
    <property type="protein sequence ID" value="Kaladp0076s0168.1.v1.1"/>
    <property type="gene ID" value="Kaladp0076s0168.v1.1"/>
</dbReference>
<accession>A0A7N0UMK6</accession>
<dbReference type="EnsemblPlants" id="Kaladp0076s0168.1.v1.1">
    <property type="protein sequence ID" value="Kaladp0076s0168.1.v1.1"/>
    <property type="gene ID" value="Kaladp0076s0168.v1.1"/>
</dbReference>
<dbReference type="Pfam" id="PF03763">
    <property type="entry name" value="Remorin_C"/>
    <property type="match status" value="1"/>
</dbReference>
<feature type="compositionally biased region" description="Basic and acidic residues" evidence="2">
    <location>
        <begin position="101"/>
        <end position="111"/>
    </location>
</feature>
<dbReference type="Proteomes" id="UP000594263">
    <property type="component" value="Unplaced"/>
</dbReference>
<dbReference type="PANTHER" id="PTHR31471">
    <property type="entry name" value="OS02G0116800 PROTEIN"/>
    <property type="match status" value="1"/>
</dbReference>
<dbReference type="PANTHER" id="PTHR31471:SF13">
    <property type="entry name" value="REMORIN FAMILY PROTEIN"/>
    <property type="match status" value="1"/>
</dbReference>
<keyword evidence="5" id="KW-1185">Reference proteome</keyword>
<feature type="compositionally biased region" description="Basic residues" evidence="2">
    <location>
        <begin position="256"/>
        <end position="269"/>
    </location>
</feature>
<dbReference type="OMA" id="AVSVHHY"/>
<feature type="compositionally biased region" description="Polar residues" evidence="2">
    <location>
        <begin position="523"/>
        <end position="538"/>
    </location>
</feature>
<organism evidence="4 5">
    <name type="scientific">Kalanchoe fedtschenkoi</name>
    <name type="common">Lavender scallops</name>
    <name type="synonym">South American air plant</name>
    <dbReference type="NCBI Taxonomy" id="63787"/>
    <lineage>
        <taxon>Eukaryota</taxon>
        <taxon>Viridiplantae</taxon>
        <taxon>Streptophyta</taxon>
        <taxon>Embryophyta</taxon>
        <taxon>Tracheophyta</taxon>
        <taxon>Spermatophyta</taxon>
        <taxon>Magnoliopsida</taxon>
        <taxon>eudicotyledons</taxon>
        <taxon>Gunneridae</taxon>
        <taxon>Pentapetalae</taxon>
        <taxon>Saxifragales</taxon>
        <taxon>Crassulaceae</taxon>
        <taxon>Kalanchoe</taxon>
    </lineage>
</organism>
<evidence type="ECO:0000256" key="1">
    <source>
        <dbReference type="ARBA" id="ARBA00005711"/>
    </source>
</evidence>
<evidence type="ECO:0000313" key="5">
    <source>
        <dbReference type="Proteomes" id="UP000594263"/>
    </source>
</evidence>
<dbReference type="InterPro" id="IPR005516">
    <property type="entry name" value="Remorin_C"/>
</dbReference>
<feature type="compositionally biased region" description="Basic and acidic residues" evidence="2">
    <location>
        <begin position="1"/>
        <end position="23"/>
    </location>
</feature>